<dbReference type="Pfam" id="PF13358">
    <property type="entry name" value="DDE_3"/>
    <property type="match status" value="1"/>
</dbReference>
<evidence type="ECO:0000256" key="1">
    <source>
        <dbReference type="SAM" id="MobiDB-lite"/>
    </source>
</evidence>
<dbReference type="Proteomes" id="UP000683429">
    <property type="component" value="Chromosome"/>
</dbReference>
<reference evidence="3 4" key="1">
    <citation type="submission" date="2021-06" db="EMBL/GenBank/DDBJ databases">
        <title>Whole genome sequence of Paenibacillus sophorae DSM23020 for comparative genomics.</title>
        <authorList>
            <person name="Kim M.-J."/>
            <person name="Lee G."/>
            <person name="Shin J.-H."/>
        </authorList>
    </citation>
    <scope>NUCLEOTIDE SEQUENCE [LARGE SCALE GENOMIC DNA]</scope>
    <source>
        <strain evidence="3 4">DSM 23020</strain>
    </source>
</reference>
<name>A0ABX8H7N4_9BACL</name>
<evidence type="ECO:0000313" key="4">
    <source>
        <dbReference type="Proteomes" id="UP000683429"/>
    </source>
</evidence>
<protein>
    <submittedName>
        <fullName evidence="3">IS630 family transposase</fullName>
    </submittedName>
</protein>
<accession>A0ABX8H7N4</accession>
<evidence type="ECO:0000259" key="2">
    <source>
        <dbReference type="Pfam" id="PF13358"/>
    </source>
</evidence>
<keyword evidence="4" id="KW-1185">Reference proteome</keyword>
<feature type="region of interest" description="Disordered" evidence="1">
    <location>
        <begin position="1"/>
        <end position="26"/>
    </location>
</feature>
<dbReference type="InterPro" id="IPR047655">
    <property type="entry name" value="Transpos_IS630-like"/>
</dbReference>
<feature type="domain" description="Tc1-like transposase DDE" evidence="2">
    <location>
        <begin position="117"/>
        <end position="268"/>
    </location>
</feature>
<dbReference type="InterPro" id="IPR038717">
    <property type="entry name" value="Tc1-like_DDE_dom"/>
</dbReference>
<dbReference type="NCBIfam" id="NF033545">
    <property type="entry name" value="transpos_IS630"/>
    <property type="match status" value="1"/>
</dbReference>
<dbReference type="EMBL" id="CP076607">
    <property type="protein sequence ID" value="QWU13752.1"/>
    <property type="molecule type" value="Genomic_DNA"/>
</dbReference>
<proteinExistence type="predicted"/>
<organism evidence="3 4">
    <name type="scientific">Paenibacillus sophorae</name>
    <dbReference type="NCBI Taxonomy" id="1333845"/>
    <lineage>
        <taxon>Bacteria</taxon>
        <taxon>Bacillati</taxon>
        <taxon>Bacillota</taxon>
        <taxon>Bacilli</taxon>
        <taxon>Bacillales</taxon>
        <taxon>Paenibacillaceae</taxon>
        <taxon>Paenibacillus</taxon>
    </lineage>
</organism>
<evidence type="ECO:0000313" key="3">
    <source>
        <dbReference type="EMBL" id="QWU13752.1"/>
    </source>
</evidence>
<gene>
    <name evidence="3" type="ORF">KP014_17425</name>
</gene>
<sequence length="305" mass="34931">MHPRAGRDAALSSARRTGTSLAYHRRGGNPDYRAGLFRASKGVCSLDDSSVDPSGDRTEYFGIRRTRNHSDDFKKTRLKPHLKKQWCIPAKSSSEFVARMEDILETYALAYDPEIPLICMDEQPVQLLDHSRPPQTMKPGQVQREDYEYVRKGSCRLFLFTEPLAGWRHVQASERRTKSDWALQIQELLEVHYPEAKRVRLVMDNLNTHTISSLYETFAPGRALALAKRLEIHYTPKHGSWLNIAEIELSALTIQCLNRRIASIDELQGAVSAWESERNGAQKSVVWQFTTKQARGKLKHLYPQI</sequence>